<organism evidence="1 2">
    <name type="scientific">Kosakonia cowanii JCM 10956 = DSM 18146</name>
    <dbReference type="NCBI Taxonomy" id="1300165"/>
    <lineage>
        <taxon>Bacteria</taxon>
        <taxon>Pseudomonadati</taxon>
        <taxon>Pseudomonadota</taxon>
        <taxon>Gammaproteobacteria</taxon>
        <taxon>Enterobacterales</taxon>
        <taxon>Enterobacteriaceae</taxon>
        <taxon>Kosakonia</taxon>
    </lineage>
</organism>
<accession>A0A830ZDB4</accession>
<dbReference type="EMBL" id="CP019446">
    <property type="protein sequence ID" value="APZ07739.1"/>
    <property type="molecule type" value="Genomic_DNA"/>
</dbReference>
<name>A0A830ZDB4_9ENTR</name>
<dbReference type="Gene3D" id="3.40.50.300">
    <property type="entry name" value="P-loop containing nucleotide triphosphate hydrolases"/>
    <property type="match status" value="1"/>
</dbReference>
<evidence type="ECO:0000313" key="1">
    <source>
        <dbReference type="EMBL" id="APZ07739.1"/>
    </source>
</evidence>
<dbReference type="Proteomes" id="UP000187148">
    <property type="component" value="Plasmid p888-76-1"/>
</dbReference>
<dbReference type="SUPFAM" id="SSF52540">
    <property type="entry name" value="P-loop containing nucleoside triphosphate hydrolases"/>
    <property type="match status" value="1"/>
</dbReference>
<reference evidence="1 2" key="1">
    <citation type="submission" date="2017-01" db="EMBL/GenBank/DDBJ databases">
        <authorList>
            <person name="Cao J.-M."/>
        </authorList>
    </citation>
    <scope>NUCLEOTIDE SEQUENCE [LARGE SCALE GENOMIC DNA]</scope>
    <source>
        <strain evidence="1 2">888-76</strain>
        <plasmid evidence="1 2">p888-76-1</plasmid>
    </source>
</reference>
<dbReference type="RefSeq" id="WP_076770361.1">
    <property type="nucleotide sequence ID" value="NZ_CP019446.1"/>
</dbReference>
<dbReference type="InterPro" id="IPR027417">
    <property type="entry name" value="P-loop_NTPase"/>
</dbReference>
<evidence type="ECO:0008006" key="3">
    <source>
        <dbReference type="Google" id="ProtNLM"/>
    </source>
</evidence>
<sequence>MITTAAASTITISFLSGVFKKAGETFFDNAVRKVGSSVLSSNIFKQISNEKNSKKYIENLVSSVFTFRTITSGDKDVYLDQIYYPLQVSSYKFKNIKIDDHENLENEKRVCLVGVAGQGKTMTLKKMFLEDLNKKQYFPIFISLRNIDFSKEVYLPEIIEKHFNSNGIECTKQEVSDFVKNTSIRMYFDGFDEVPDSDRKNVLILLKECDLQWNSSVVCSTRPDTEFCKFPGYVTYNVEFLEKQDVQNIIDRNIKNTDVKQQLKKILADKDFLYDSIVTPILVDIFVVTSFGLGKDPDNIASYYDALFSSLAYKHDYHKFFRRERKSEMNDVQLEDCFTFFSFVTSMNGRTTLSENHCLEIFKDAIAFISKENHNEFDIMSDIISVTNLLVKDGFNSYSFIHKSIQDYYAARFVSKRSDDVQKEFWNDGKHLYDKNFCYMSKCLSPNNYFNQYVSYIISYSEKLTMHGIVNYFDKSEVLNHLANTIVSFETKDFANPRLKTIEVGFQVTPIDRLQEVYNRVVFDKQFFHPYSFLYKFCIDNNELIKNKLSERSSKKFLSRSTVYFSEISFSNLHIMFSEMEDQVNEYVVILNGYIDNIWNNYNSYKSLGLNQENNARTIINRLINKQ</sequence>
<proteinExistence type="predicted"/>
<dbReference type="AlphaFoldDB" id="A0A830ZDB4"/>
<evidence type="ECO:0000313" key="2">
    <source>
        <dbReference type="Proteomes" id="UP000187148"/>
    </source>
</evidence>
<gene>
    <name evidence="1" type="ORF">BWI95_22055</name>
</gene>
<geneLocation type="plasmid" evidence="1 2">
    <name>p888-76-1</name>
</geneLocation>
<keyword evidence="2" id="KW-1185">Reference proteome</keyword>
<protein>
    <recommendedName>
        <fullName evidence="3">NACHT domain-containing protein</fullName>
    </recommendedName>
</protein>
<dbReference type="KEGG" id="kco:BWI95_22055"/>
<keyword evidence="1" id="KW-0614">Plasmid</keyword>